<organism evidence="20 21">
    <name type="scientific">Pandoraea pneumonica</name>
    <dbReference type="NCBI Taxonomy" id="2508299"/>
    <lineage>
        <taxon>Bacteria</taxon>
        <taxon>Pseudomonadati</taxon>
        <taxon>Pseudomonadota</taxon>
        <taxon>Betaproteobacteria</taxon>
        <taxon>Burkholderiales</taxon>
        <taxon>Burkholderiaceae</taxon>
        <taxon>Pandoraea</taxon>
    </lineage>
</organism>
<evidence type="ECO:0000256" key="11">
    <source>
        <dbReference type="ARBA" id="ARBA00023136"/>
    </source>
</evidence>
<evidence type="ECO:0000256" key="15">
    <source>
        <dbReference type="RuleBase" id="RU003357"/>
    </source>
</evidence>
<dbReference type="InterPro" id="IPR012910">
    <property type="entry name" value="Plug_dom"/>
</dbReference>
<feature type="signal peptide" evidence="17">
    <location>
        <begin position="1"/>
        <end position="28"/>
    </location>
</feature>
<dbReference type="GO" id="GO:0038023">
    <property type="term" value="F:signaling receptor activity"/>
    <property type="evidence" value="ECO:0007669"/>
    <property type="project" value="InterPro"/>
</dbReference>
<keyword evidence="6 14" id="KW-0812">Transmembrane</keyword>
<comment type="subcellular location">
    <subcellularLocation>
        <location evidence="1 14">Cell outer membrane</location>
        <topology evidence="1 14">Multi-pass membrane protein</topology>
    </subcellularLocation>
</comment>
<evidence type="ECO:0000256" key="6">
    <source>
        <dbReference type="ARBA" id="ARBA00022692"/>
    </source>
</evidence>
<evidence type="ECO:0000256" key="17">
    <source>
        <dbReference type="SAM" id="SignalP"/>
    </source>
</evidence>
<feature type="region of interest" description="Disordered" evidence="16">
    <location>
        <begin position="527"/>
        <end position="548"/>
    </location>
</feature>
<evidence type="ECO:0000259" key="19">
    <source>
        <dbReference type="Pfam" id="PF07715"/>
    </source>
</evidence>
<evidence type="ECO:0000259" key="18">
    <source>
        <dbReference type="Pfam" id="PF00593"/>
    </source>
</evidence>
<dbReference type="Pfam" id="PF07715">
    <property type="entry name" value="Plug"/>
    <property type="match status" value="1"/>
</dbReference>
<keyword evidence="21" id="KW-1185">Reference proteome</keyword>
<dbReference type="GO" id="GO:0015344">
    <property type="term" value="F:siderophore uptake transmembrane transporter activity"/>
    <property type="evidence" value="ECO:0007669"/>
    <property type="project" value="TreeGrafter"/>
</dbReference>
<dbReference type="Gene3D" id="2.170.130.10">
    <property type="entry name" value="TonB-dependent receptor, plug domain"/>
    <property type="match status" value="1"/>
</dbReference>
<gene>
    <name evidence="20" type="ORF">PPN31114_00420</name>
</gene>
<feature type="domain" description="TonB-dependent receptor-like beta-barrel" evidence="18">
    <location>
        <begin position="262"/>
        <end position="715"/>
    </location>
</feature>
<evidence type="ECO:0000256" key="5">
    <source>
        <dbReference type="ARBA" id="ARBA00022496"/>
    </source>
</evidence>
<dbReference type="CDD" id="cd01347">
    <property type="entry name" value="ligand_gated_channel"/>
    <property type="match status" value="1"/>
</dbReference>
<evidence type="ECO:0000256" key="13">
    <source>
        <dbReference type="ARBA" id="ARBA00023237"/>
    </source>
</evidence>
<dbReference type="SUPFAM" id="SSF56935">
    <property type="entry name" value="Porins"/>
    <property type="match status" value="1"/>
</dbReference>
<dbReference type="Gene3D" id="2.40.170.20">
    <property type="entry name" value="TonB-dependent receptor, beta-barrel domain"/>
    <property type="match status" value="1"/>
</dbReference>
<dbReference type="NCBIfam" id="TIGR01783">
    <property type="entry name" value="TonB-siderophor"/>
    <property type="match status" value="1"/>
</dbReference>
<evidence type="ECO:0000256" key="1">
    <source>
        <dbReference type="ARBA" id="ARBA00004571"/>
    </source>
</evidence>
<dbReference type="InterPro" id="IPR039426">
    <property type="entry name" value="TonB-dep_rcpt-like"/>
</dbReference>
<dbReference type="InterPro" id="IPR010105">
    <property type="entry name" value="TonB_sidphr_rcpt"/>
</dbReference>
<dbReference type="PANTHER" id="PTHR32552:SF89">
    <property type="entry name" value="CATECHOLATE SIDEROPHORE RECEPTOR FIU"/>
    <property type="match status" value="1"/>
</dbReference>
<keyword evidence="7 17" id="KW-0732">Signal</keyword>
<dbReference type="GO" id="GO:0009279">
    <property type="term" value="C:cell outer membrane"/>
    <property type="evidence" value="ECO:0007669"/>
    <property type="project" value="UniProtKB-SubCell"/>
</dbReference>
<evidence type="ECO:0000313" key="20">
    <source>
        <dbReference type="EMBL" id="VVD67287.1"/>
    </source>
</evidence>
<evidence type="ECO:0000256" key="10">
    <source>
        <dbReference type="ARBA" id="ARBA00023077"/>
    </source>
</evidence>
<dbReference type="EMBL" id="CABPSK010000001">
    <property type="protein sequence ID" value="VVD67287.1"/>
    <property type="molecule type" value="Genomic_DNA"/>
</dbReference>
<dbReference type="GO" id="GO:0015891">
    <property type="term" value="P:siderophore transport"/>
    <property type="evidence" value="ECO:0007669"/>
    <property type="project" value="InterPro"/>
</dbReference>
<dbReference type="AlphaFoldDB" id="A0A5E4RVK0"/>
<name>A0A5E4RVK0_9BURK</name>
<dbReference type="PROSITE" id="PS52016">
    <property type="entry name" value="TONB_DEPENDENT_REC_3"/>
    <property type="match status" value="1"/>
</dbReference>
<sequence>MQVGPMTLRRSQLSAALVGILSAQGAMAADADAKSTSADVQLPTANVTGDRDSFKADYSSSQKFTAPIVDTPRSVTVIPEPLLQSTGSSTLTEALRTVPGITFGAGEGGNPLGDRPFLRGYDTQGSLFVDGMRDVGATTHEMFNTEAVEVVKGASGAYGGRGGAGGSVNIVSKEAKLGTFAEGTVGLGNAKYKRLTADGNWQIGDHAAFRMNLMGHDAGVAGRDAIYDSRWGIAPSVAFGLGTPTRVVASFYHMQSDGLPDSGIPYNYAPGRRTGPASVDPNNFYGLDDRDFRRTSSDIGTIKIEHDITPTLTVRNMTRYTKSSQSYIWTQPDDSQGNVANGKVWRRANTRDSNVWSIANQTELFGEGHTGQFKHSFNVGAEFSRESSRKDAYTVAAGSGSGTGNSCLRGVGAASGYNCTSLYNPNPYDPWTGSIRLNDDPAFQRTLTAAIYGFDTIDISKEWQINLGARVDRYSTDFTDTRANGGKSVSRDDTLFNWQAGVVYKPLPNGSIYASYATSSTPAGALLGEGSETQGLTPGRGGVGPNAADLAPEKNRSYEIGTKWNVLGERLLLTAALFYIETSNARVTMADNTYAMVGGKNVKGLELGFAGKLTDKWQVFGGYTYMKSELTDNGSGTAKSNNGNQFPNTPRNSFSLWTTYDIIPSVTVGGGAFYTSSVFGDPANLREIPSYWRFDAMASWRVNKHLSAQLNVQNLFNRRYFDQAYPAHYASMAPGRSAIVSLTARY</sequence>
<evidence type="ECO:0000256" key="8">
    <source>
        <dbReference type="ARBA" id="ARBA00023004"/>
    </source>
</evidence>
<evidence type="ECO:0000256" key="4">
    <source>
        <dbReference type="ARBA" id="ARBA00022452"/>
    </source>
</evidence>
<keyword evidence="13 14" id="KW-0998">Cell outer membrane</keyword>
<reference evidence="20 21" key="1">
    <citation type="submission" date="2019-08" db="EMBL/GenBank/DDBJ databases">
        <authorList>
            <person name="Peeters C."/>
        </authorList>
    </citation>
    <scope>NUCLEOTIDE SEQUENCE [LARGE SCALE GENOMIC DNA]</scope>
    <source>
        <strain evidence="20 21">LMG 31114</strain>
    </source>
</reference>
<comment type="similarity">
    <text evidence="2 14 15">Belongs to the TonB-dependent receptor family.</text>
</comment>
<keyword evidence="3 14" id="KW-0813">Transport</keyword>
<proteinExistence type="inferred from homology"/>
<evidence type="ECO:0000256" key="9">
    <source>
        <dbReference type="ARBA" id="ARBA00023065"/>
    </source>
</evidence>
<keyword evidence="4 14" id="KW-1134">Transmembrane beta strand</keyword>
<keyword evidence="8" id="KW-0408">Iron</keyword>
<keyword evidence="5" id="KW-0410">Iron transport</keyword>
<protein>
    <submittedName>
        <fullName evidence="20">TonB-dependent receptor</fullName>
    </submittedName>
</protein>
<feature type="chain" id="PRO_5023092959" evidence="17">
    <location>
        <begin position="29"/>
        <end position="746"/>
    </location>
</feature>
<dbReference type="PANTHER" id="PTHR32552">
    <property type="entry name" value="FERRICHROME IRON RECEPTOR-RELATED"/>
    <property type="match status" value="1"/>
</dbReference>
<dbReference type="InterPro" id="IPR037066">
    <property type="entry name" value="Plug_dom_sf"/>
</dbReference>
<dbReference type="Proteomes" id="UP000366945">
    <property type="component" value="Unassembled WGS sequence"/>
</dbReference>
<keyword evidence="12 20" id="KW-0675">Receptor</keyword>
<evidence type="ECO:0000256" key="7">
    <source>
        <dbReference type="ARBA" id="ARBA00022729"/>
    </source>
</evidence>
<evidence type="ECO:0000256" key="16">
    <source>
        <dbReference type="SAM" id="MobiDB-lite"/>
    </source>
</evidence>
<dbReference type="Pfam" id="PF00593">
    <property type="entry name" value="TonB_dep_Rec_b-barrel"/>
    <property type="match status" value="1"/>
</dbReference>
<keyword evidence="10 15" id="KW-0798">TonB box</keyword>
<dbReference type="InterPro" id="IPR000531">
    <property type="entry name" value="Beta-barrel_TonB"/>
</dbReference>
<evidence type="ECO:0000256" key="12">
    <source>
        <dbReference type="ARBA" id="ARBA00023170"/>
    </source>
</evidence>
<accession>A0A5E4RVK0</accession>
<feature type="domain" description="TonB-dependent receptor plug" evidence="19">
    <location>
        <begin position="69"/>
        <end position="166"/>
    </location>
</feature>
<dbReference type="OrthoDB" id="9790771at2"/>
<keyword evidence="11 14" id="KW-0472">Membrane</keyword>
<evidence type="ECO:0000256" key="14">
    <source>
        <dbReference type="PROSITE-ProRule" id="PRU01360"/>
    </source>
</evidence>
<evidence type="ECO:0000313" key="21">
    <source>
        <dbReference type="Proteomes" id="UP000366945"/>
    </source>
</evidence>
<evidence type="ECO:0000256" key="2">
    <source>
        <dbReference type="ARBA" id="ARBA00009810"/>
    </source>
</evidence>
<dbReference type="InterPro" id="IPR036942">
    <property type="entry name" value="Beta-barrel_TonB_sf"/>
</dbReference>
<evidence type="ECO:0000256" key="3">
    <source>
        <dbReference type="ARBA" id="ARBA00022448"/>
    </source>
</evidence>
<keyword evidence="9" id="KW-0406">Ion transport</keyword>